<dbReference type="Proteomes" id="UP000252387">
    <property type="component" value="Unassembled WGS sequence"/>
</dbReference>
<evidence type="ECO:0000313" key="2">
    <source>
        <dbReference type="EMBL" id="RCS31707.1"/>
    </source>
</evidence>
<gene>
    <name evidence="2" type="ORF">DEO45_00930</name>
</gene>
<keyword evidence="2" id="KW-0489">Methyltransferase</keyword>
<dbReference type="InterPro" id="IPR029063">
    <property type="entry name" value="SAM-dependent_MTases_sf"/>
</dbReference>
<comment type="caution">
    <text evidence="2">The sequence shown here is derived from an EMBL/GenBank/DDBJ whole genome shotgun (WGS) entry which is preliminary data.</text>
</comment>
<dbReference type="Pfam" id="PF08241">
    <property type="entry name" value="Methyltransf_11"/>
    <property type="match status" value="1"/>
</dbReference>
<feature type="domain" description="Methyltransferase type 11" evidence="1">
    <location>
        <begin position="56"/>
        <end position="151"/>
    </location>
</feature>
<accession>A0A368KIN3</accession>
<sequence length="306" mass="34410">MRMKSATGPSGIRAGMLGDTQQRDYAEKLRLFNAFARSELCEAIAALSLPADSRVLDAGCGTGEAVAWLHESMQGRAMVVGMDLATVHVRAARRTAPAGAPILQADMMRPPLADGSFDLVWSVNAIHHLRDPAAGVRVLSGLLRPGGRLVLGQSSLLPDMYFAWDARLERIVNEAVRQYYRERYGRNEQDLAAVRSLIGWLQAAELERVDVRTRMIERTHPLTDADKRYLLDVIFRGTWGERLRPYLPREDFEALMRLCDPDDACYALRRPDFHFLQSLTIAVATKQEAVPFVRHRSSRPVRARFP</sequence>
<dbReference type="CDD" id="cd02440">
    <property type="entry name" value="AdoMet_MTases"/>
    <property type="match status" value="1"/>
</dbReference>
<keyword evidence="3" id="KW-1185">Reference proteome</keyword>
<dbReference type="AlphaFoldDB" id="A0A368KIN3"/>
<dbReference type="SUPFAM" id="SSF53335">
    <property type="entry name" value="S-adenosyl-L-methionine-dependent methyltransferases"/>
    <property type="match status" value="1"/>
</dbReference>
<protein>
    <submittedName>
        <fullName evidence="2">Class I SAM-dependent methyltransferase</fullName>
    </submittedName>
</protein>
<dbReference type="InterPro" id="IPR013216">
    <property type="entry name" value="Methyltransf_11"/>
</dbReference>
<dbReference type="EMBL" id="QFWQ01000001">
    <property type="protein sequence ID" value="RCS31707.1"/>
    <property type="molecule type" value="Genomic_DNA"/>
</dbReference>
<keyword evidence="2" id="KW-0808">Transferase</keyword>
<dbReference type="GO" id="GO:0008757">
    <property type="term" value="F:S-adenosylmethionine-dependent methyltransferase activity"/>
    <property type="evidence" value="ECO:0007669"/>
    <property type="project" value="InterPro"/>
</dbReference>
<dbReference type="PANTHER" id="PTHR43861">
    <property type="entry name" value="TRANS-ACONITATE 2-METHYLTRANSFERASE-RELATED"/>
    <property type="match status" value="1"/>
</dbReference>
<evidence type="ECO:0000313" key="3">
    <source>
        <dbReference type="Proteomes" id="UP000252387"/>
    </source>
</evidence>
<evidence type="ECO:0000259" key="1">
    <source>
        <dbReference type="Pfam" id="PF08241"/>
    </source>
</evidence>
<dbReference type="OrthoDB" id="9792690at2"/>
<name>A0A368KIN3_9GAMM</name>
<reference evidence="2 3" key="1">
    <citation type="submission" date="2018-05" db="EMBL/GenBank/DDBJ databases">
        <title>Draft genome sequence of Rhodanobacter denitrificans Yn1 isolated from gold copper mine.</title>
        <authorList>
            <person name="Yang N."/>
            <person name="Mazhar H.S."/>
            <person name="Rensing C."/>
        </authorList>
    </citation>
    <scope>NUCLEOTIDE SEQUENCE [LARGE SCALE GENOMIC DNA]</scope>
    <source>
        <strain evidence="2 3">Yn1</strain>
    </source>
</reference>
<dbReference type="GO" id="GO:0032259">
    <property type="term" value="P:methylation"/>
    <property type="evidence" value="ECO:0007669"/>
    <property type="project" value="UniProtKB-KW"/>
</dbReference>
<organism evidence="2 3">
    <name type="scientific">Rhodanobacter denitrificans</name>
    <dbReference type="NCBI Taxonomy" id="666685"/>
    <lineage>
        <taxon>Bacteria</taxon>
        <taxon>Pseudomonadati</taxon>
        <taxon>Pseudomonadota</taxon>
        <taxon>Gammaproteobacteria</taxon>
        <taxon>Lysobacterales</taxon>
        <taxon>Rhodanobacteraceae</taxon>
        <taxon>Rhodanobacter</taxon>
    </lineage>
</organism>
<dbReference type="Gene3D" id="3.40.50.150">
    <property type="entry name" value="Vaccinia Virus protein VP39"/>
    <property type="match status" value="1"/>
</dbReference>
<dbReference type="PANTHER" id="PTHR43861:SF1">
    <property type="entry name" value="TRANS-ACONITATE 2-METHYLTRANSFERASE"/>
    <property type="match status" value="1"/>
</dbReference>
<proteinExistence type="predicted"/>